<reference evidence="1" key="1">
    <citation type="submission" date="2020-10" db="EMBL/GenBank/DDBJ databases">
        <authorList>
            <person name="Gilroy R."/>
        </authorList>
    </citation>
    <scope>NUCLEOTIDE SEQUENCE</scope>
    <source>
        <strain evidence="1">CHK176-6737</strain>
    </source>
</reference>
<dbReference type="Gene3D" id="3.90.70.10">
    <property type="entry name" value="Cysteine proteinases"/>
    <property type="match status" value="1"/>
</dbReference>
<dbReference type="Proteomes" id="UP000824125">
    <property type="component" value="Unassembled WGS sequence"/>
</dbReference>
<organism evidence="1 2">
    <name type="scientific">Candidatus Scybalenecus merdavium</name>
    <dbReference type="NCBI Taxonomy" id="2840939"/>
    <lineage>
        <taxon>Bacteria</taxon>
        <taxon>Bacillati</taxon>
        <taxon>Bacillota</taxon>
        <taxon>Clostridia</taxon>
        <taxon>Eubacteriales</taxon>
        <taxon>Oscillospiraceae</taxon>
        <taxon>Oscillospiraceae incertae sedis</taxon>
        <taxon>Candidatus Scybalenecus</taxon>
    </lineage>
</organism>
<dbReference type="EMBL" id="DVNM01000016">
    <property type="protein sequence ID" value="HIU68944.1"/>
    <property type="molecule type" value="Genomic_DNA"/>
</dbReference>
<protein>
    <recommendedName>
        <fullName evidence="3">Peptidase C39-like domain-containing protein</fullName>
    </recommendedName>
</protein>
<proteinExistence type="predicted"/>
<name>A0A9D1SNB3_9FIRM</name>
<evidence type="ECO:0008006" key="3">
    <source>
        <dbReference type="Google" id="ProtNLM"/>
    </source>
</evidence>
<evidence type="ECO:0000313" key="1">
    <source>
        <dbReference type="EMBL" id="HIU68944.1"/>
    </source>
</evidence>
<comment type="caution">
    <text evidence="1">The sequence shown here is derived from an EMBL/GenBank/DDBJ whole genome shotgun (WGS) entry which is preliminary data.</text>
</comment>
<sequence length="279" mass="30457">MALKFYQQNSAYGKTIPYPSPSHPNATIATSGCGICAVMMAVWNYGVRLPSVRDFTKWAISVGARANEGTNMAALLNGMRKKGYIRSWRTTSSEEEFTAHVRGCRPAIVHCGAANLFSTSGHFVAAMSTEGSKICIMDPFYYSGKYTANAKRRAQLRYDSKRRIVLVSPADLQKDTKGSRYYLIEPNAPTPALSVGRTYTCSCRRNVYAGAGSNTPRKTVAQLTRDGKKHAVTSSGPATLKMGTAMTVQQIKVNAAGHIWVKIPSGWVAAYSDRCTFLI</sequence>
<dbReference type="AlphaFoldDB" id="A0A9D1SNB3"/>
<evidence type="ECO:0000313" key="2">
    <source>
        <dbReference type="Proteomes" id="UP000824125"/>
    </source>
</evidence>
<gene>
    <name evidence="1" type="ORF">IAD23_03175</name>
</gene>
<dbReference type="PROSITE" id="PS51257">
    <property type="entry name" value="PROKAR_LIPOPROTEIN"/>
    <property type="match status" value="1"/>
</dbReference>
<reference evidence="1" key="2">
    <citation type="journal article" date="2021" name="PeerJ">
        <title>Extensive microbial diversity within the chicken gut microbiome revealed by metagenomics and culture.</title>
        <authorList>
            <person name="Gilroy R."/>
            <person name="Ravi A."/>
            <person name="Getino M."/>
            <person name="Pursley I."/>
            <person name="Horton D.L."/>
            <person name="Alikhan N.F."/>
            <person name="Baker D."/>
            <person name="Gharbi K."/>
            <person name="Hall N."/>
            <person name="Watson M."/>
            <person name="Adriaenssens E.M."/>
            <person name="Foster-Nyarko E."/>
            <person name="Jarju S."/>
            <person name="Secka A."/>
            <person name="Antonio M."/>
            <person name="Oren A."/>
            <person name="Chaudhuri R.R."/>
            <person name="La Ragione R."/>
            <person name="Hildebrand F."/>
            <person name="Pallen M.J."/>
        </authorList>
    </citation>
    <scope>NUCLEOTIDE SEQUENCE</scope>
    <source>
        <strain evidence="1">CHK176-6737</strain>
    </source>
</reference>
<accession>A0A9D1SNB3</accession>